<keyword evidence="2" id="KW-0677">Repeat</keyword>
<dbReference type="InterPro" id="IPR036322">
    <property type="entry name" value="WD40_repeat_dom_sf"/>
</dbReference>
<feature type="domain" description="Transcription factor spt8 beta-propeller" evidence="5">
    <location>
        <begin position="410"/>
        <end position="511"/>
    </location>
</feature>
<protein>
    <submittedName>
        <fullName evidence="6">WD40 repeat-like protein</fullName>
    </submittedName>
</protein>
<proteinExistence type="predicted"/>
<dbReference type="PROSITE" id="PS50294">
    <property type="entry name" value="WD_REPEATS_REGION"/>
    <property type="match status" value="1"/>
</dbReference>
<dbReference type="PANTHER" id="PTHR22847">
    <property type="entry name" value="WD40 REPEAT PROTEIN"/>
    <property type="match status" value="1"/>
</dbReference>
<feature type="repeat" description="WD" evidence="3">
    <location>
        <begin position="178"/>
        <end position="219"/>
    </location>
</feature>
<feature type="domain" description="Transcription factor spt8 beta-propeller" evidence="5">
    <location>
        <begin position="46"/>
        <end position="384"/>
    </location>
</feature>
<feature type="compositionally biased region" description="Acidic residues" evidence="4">
    <location>
        <begin position="250"/>
        <end position="267"/>
    </location>
</feature>
<feature type="compositionally biased region" description="Polar residues" evidence="4">
    <location>
        <begin position="12"/>
        <end position="21"/>
    </location>
</feature>
<keyword evidence="1 3" id="KW-0853">WD repeat</keyword>
<organism evidence="6 7">
    <name type="scientific">Pseudomicrostroma glucosiphilum</name>
    <dbReference type="NCBI Taxonomy" id="1684307"/>
    <lineage>
        <taxon>Eukaryota</taxon>
        <taxon>Fungi</taxon>
        <taxon>Dikarya</taxon>
        <taxon>Basidiomycota</taxon>
        <taxon>Ustilaginomycotina</taxon>
        <taxon>Exobasidiomycetes</taxon>
        <taxon>Microstromatales</taxon>
        <taxon>Microstromatales incertae sedis</taxon>
        <taxon>Pseudomicrostroma</taxon>
    </lineage>
</organism>
<reference evidence="6 7" key="1">
    <citation type="journal article" date="2018" name="Mol. Biol. Evol.">
        <title>Broad Genomic Sampling Reveals a Smut Pathogenic Ancestry of the Fungal Clade Ustilaginomycotina.</title>
        <authorList>
            <person name="Kijpornyongpan T."/>
            <person name="Mondo S.J."/>
            <person name="Barry K."/>
            <person name="Sandor L."/>
            <person name="Lee J."/>
            <person name="Lipzen A."/>
            <person name="Pangilinan J."/>
            <person name="LaButti K."/>
            <person name="Hainaut M."/>
            <person name="Henrissat B."/>
            <person name="Grigoriev I.V."/>
            <person name="Spatafora J.W."/>
            <person name="Aime M.C."/>
        </authorList>
    </citation>
    <scope>NUCLEOTIDE SEQUENCE [LARGE SCALE GENOMIC DNA]</scope>
    <source>
        <strain evidence="6 7">MCA 4718</strain>
    </source>
</reference>
<evidence type="ECO:0000313" key="6">
    <source>
        <dbReference type="EMBL" id="PWN18968.1"/>
    </source>
</evidence>
<dbReference type="EMBL" id="KZ819333">
    <property type="protein sequence ID" value="PWN18968.1"/>
    <property type="molecule type" value="Genomic_DNA"/>
</dbReference>
<dbReference type="SMART" id="SM00320">
    <property type="entry name" value="WD40"/>
    <property type="match status" value="5"/>
</dbReference>
<evidence type="ECO:0000256" key="3">
    <source>
        <dbReference type="PROSITE-ProRule" id="PRU00221"/>
    </source>
</evidence>
<dbReference type="PROSITE" id="PS50082">
    <property type="entry name" value="WD_REPEATS_2"/>
    <property type="match status" value="1"/>
</dbReference>
<dbReference type="GeneID" id="37012725"/>
<keyword evidence="7" id="KW-1185">Reference proteome</keyword>
<dbReference type="Proteomes" id="UP000245942">
    <property type="component" value="Unassembled WGS sequence"/>
</dbReference>
<dbReference type="RefSeq" id="XP_025346128.1">
    <property type="nucleotide sequence ID" value="XM_025490991.1"/>
</dbReference>
<dbReference type="AlphaFoldDB" id="A0A316U2C2"/>
<dbReference type="STRING" id="1684307.A0A316U2C2"/>
<sequence>MDVDDAEDQHEGSYQRSLSPTSYLARAEARRGAMKPSSSLINAKAYSIEPVAALPHASHAHAMCLSGDGTVLLTGGSDGHVRRYDVYATMNGKSMLTVGARHGFVEGITRGGVLAAWWANEEHPAVKAEDDAFDERLVSAVHSLAIQKDALWSLSGTESGNINLTTVRHDPGTTHHVLRKHKGPVSALALTNGDAELVSGGWDTGVHQWDLNTGQVVRSYPGHAGQISSLSFRPLNRGESSSRHTSPVEGGDDADAEGEQDDDDDDQPLSRLAKGLEGEASGNNAISGNATAGINLPDTTHFSNDLLLTTTLGGQAILWDRRVPASEAGGSGAGSSGGIRALPLPANTPPWCASAAWAPDGERIYLGRRNESVEEWDMRMLSSRSGSGSDSSADALGSTWRGKRGNMGLVRTFKFPSGSGPVTSLEVMPNGRHLVCASFDNIRLWNLSLSTSTSSSSTSSSSHIPFRIVPGHQGGTVSALLLDSTGRFLFSASGDRAWRSRGTEMVLGHEVRASG</sequence>
<evidence type="ECO:0000256" key="4">
    <source>
        <dbReference type="SAM" id="MobiDB-lite"/>
    </source>
</evidence>
<name>A0A316U2C2_9BASI</name>
<dbReference type="Gene3D" id="2.130.10.10">
    <property type="entry name" value="YVTN repeat-like/Quinoprotein amine dehydrogenase"/>
    <property type="match status" value="2"/>
</dbReference>
<evidence type="ECO:0000259" key="5">
    <source>
        <dbReference type="Pfam" id="PF23798"/>
    </source>
</evidence>
<evidence type="ECO:0000256" key="1">
    <source>
        <dbReference type="ARBA" id="ARBA00022574"/>
    </source>
</evidence>
<dbReference type="PANTHER" id="PTHR22847:SF637">
    <property type="entry name" value="WD REPEAT DOMAIN 5B"/>
    <property type="match status" value="1"/>
</dbReference>
<dbReference type="OrthoDB" id="10260946at2759"/>
<evidence type="ECO:0000256" key="2">
    <source>
        <dbReference type="ARBA" id="ARBA00022737"/>
    </source>
</evidence>
<dbReference type="InterPro" id="IPR001680">
    <property type="entry name" value="WD40_rpt"/>
</dbReference>
<dbReference type="GO" id="GO:0000124">
    <property type="term" value="C:SAGA complex"/>
    <property type="evidence" value="ECO:0007669"/>
    <property type="project" value="TreeGrafter"/>
</dbReference>
<dbReference type="InterPro" id="IPR057544">
    <property type="entry name" value="Beta-prop_SPT8"/>
</dbReference>
<gene>
    <name evidence="6" type="ORF">BCV69DRAFT_272891</name>
</gene>
<dbReference type="InterPro" id="IPR015943">
    <property type="entry name" value="WD40/YVTN_repeat-like_dom_sf"/>
</dbReference>
<feature type="region of interest" description="Disordered" evidence="4">
    <location>
        <begin position="229"/>
        <end position="270"/>
    </location>
</feature>
<feature type="region of interest" description="Disordered" evidence="4">
    <location>
        <begin position="1"/>
        <end position="21"/>
    </location>
</feature>
<evidence type="ECO:0000313" key="7">
    <source>
        <dbReference type="Proteomes" id="UP000245942"/>
    </source>
</evidence>
<dbReference type="Pfam" id="PF23798">
    <property type="entry name" value="Beta-prop_SPT8"/>
    <property type="match status" value="2"/>
</dbReference>
<accession>A0A316U2C2</accession>
<dbReference type="SUPFAM" id="SSF50978">
    <property type="entry name" value="WD40 repeat-like"/>
    <property type="match status" value="1"/>
</dbReference>